<gene>
    <name evidence="1" type="ORF">JO380_001534</name>
</gene>
<accession>A0ABU0GJA3</accession>
<dbReference type="EMBL" id="JAUSVM010000001">
    <property type="protein sequence ID" value="MDQ0425153.1"/>
    <property type="molecule type" value="Genomic_DNA"/>
</dbReference>
<evidence type="ECO:0000313" key="1">
    <source>
        <dbReference type="EMBL" id="MDQ0425153.1"/>
    </source>
</evidence>
<name>A0ABU0GJA3_9CELL</name>
<dbReference type="NCBIfam" id="NF033832">
    <property type="entry name" value="sce7726_fam"/>
    <property type="match status" value="1"/>
</dbReference>
<proteinExistence type="predicted"/>
<protein>
    <recommendedName>
        <fullName evidence="3">Sce7726 family protein</fullName>
    </recommendedName>
</protein>
<organism evidence="1 2">
    <name type="scientific">Cellulomonas iranensis</name>
    <dbReference type="NCBI Taxonomy" id="76862"/>
    <lineage>
        <taxon>Bacteria</taxon>
        <taxon>Bacillati</taxon>
        <taxon>Actinomycetota</taxon>
        <taxon>Actinomycetes</taxon>
        <taxon>Micrococcales</taxon>
        <taxon>Cellulomonadaceae</taxon>
        <taxon>Cellulomonas</taxon>
    </lineage>
</organism>
<evidence type="ECO:0000313" key="2">
    <source>
        <dbReference type="Proteomes" id="UP001240250"/>
    </source>
</evidence>
<keyword evidence="2" id="KW-1185">Reference proteome</keyword>
<reference evidence="1 2" key="1">
    <citation type="submission" date="2023-07" db="EMBL/GenBank/DDBJ databases">
        <title>Sequencing the genomes of 1000 actinobacteria strains.</title>
        <authorList>
            <person name="Klenk H.-P."/>
        </authorList>
    </citation>
    <scope>NUCLEOTIDE SEQUENCE [LARGE SCALE GENOMIC DNA]</scope>
    <source>
        <strain evidence="1 2">DSM 14785</strain>
    </source>
</reference>
<dbReference type="InterPro" id="IPR047729">
    <property type="entry name" value="Sce7726-like"/>
</dbReference>
<dbReference type="RefSeq" id="WP_070319163.1">
    <property type="nucleotide sequence ID" value="NZ_JAUSVM010000001.1"/>
</dbReference>
<sequence length="193" mass="21900">MRDADIRSALHARLRSEHGSGVGTRYVDELGLCGTVRVDVAVVNGTLSGYELKSDRDTLRRLPTQIEYYSKVLDHATLVVGEEHYVRTNGMPNLPLSWGIIVASPRLSDVHLEEVRAAEMSERLDPFAIAQLLWRDEVLSELDERDAAGGMRSKPRRLLSDRLARLLELDELRSVVRERLKARATWRQPPPHE</sequence>
<comment type="caution">
    <text evidence="1">The sequence shown here is derived from an EMBL/GenBank/DDBJ whole genome shotgun (WGS) entry which is preliminary data.</text>
</comment>
<dbReference type="Proteomes" id="UP001240250">
    <property type="component" value="Unassembled WGS sequence"/>
</dbReference>
<evidence type="ECO:0008006" key="3">
    <source>
        <dbReference type="Google" id="ProtNLM"/>
    </source>
</evidence>